<feature type="chain" id="PRO_5020740547" evidence="2">
    <location>
        <begin position="24"/>
        <end position="565"/>
    </location>
</feature>
<dbReference type="Proteomes" id="UP000295620">
    <property type="component" value="Unassembled WGS sequence"/>
</dbReference>
<gene>
    <name evidence="4" type="ORF">ATK78_4299</name>
</gene>
<dbReference type="AlphaFoldDB" id="A0A4R6SQR5"/>
<name>A0A4R6SQR5_9SPHI</name>
<dbReference type="InterPro" id="IPR014782">
    <property type="entry name" value="Peptidase_M1_dom"/>
</dbReference>
<evidence type="ECO:0000256" key="1">
    <source>
        <dbReference type="PIRSR" id="PIRSR634015-3"/>
    </source>
</evidence>
<dbReference type="OrthoDB" id="100605at2"/>
<feature type="binding site" evidence="1">
    <location>
        <position position="368"/>
    </location>
    <ligand>
        <name>Zn(2+)</name>
        <dbReference type="ChEBI" id="CHEBI:29105"/>
        <note>catalytic</note>
    </ligand>
</feature>
<dbReference type="GO" id="GO:0008237">
    <property type="term" value="F:metallopeptidase activity"/>
    <property type="evidence" value="ECO:0007669"/>
    <property type="project" value="InterPro"/>
</dbReference>
<dbReference type="GO" id="GO:0008270">
    <property type="term" value="F:zinc ion binding"/>
    <property type="evidence" value="ECO:0007669"/>
    <property type="project" value="InterPro"/>
</dbReference>
<accession>A0A4R6SQR5</accession>
<dbReference type="PANTHER" id="PTHR45726">
    <property type="entry name" value="LEUKOTRIENE A-4 HYDROLASE"/>
    <property type="match status" value="1"/>
</dbReference>
<dbReference type="InterPro" id="IPR034015">
    <property type="entry name" value="M1_LTA4H"/>
</dbReference>
<feature type="binding site" evidence="1">
    <location>
        <position position="349"/>
    </location>
    <ligand>
        <name>Zn(2+)</name>
        <dbReference type="ChEBI" id="CHEBI:29105"/>
        <note>catalytic</note>
    </ligand>
</feature>
<keyword evidence="1" id="KW-0479">Metal-binding</keyword>
<dbReference type="CDD" id="cd09603">
    <property type="entry name" value="M1_APN_like"/>
    <property type="match status" value="1"/>
</dbReference>
<evidence type="ECO:0000259" key="3">
    <source>
        <dbReference type="Pfam" id="PF01433"/>
    </source>
</evidence>
<keyword evidence="1" id="KW-0862">Zinc</keyword>
<dbReference type="EMBL" id="SNYC01000008">
    <property type="protein sequence ID" value="TDQ06640.1"/>
    <property type="molecule type" value="Genomic_DNA"/>
</dbReference>
<comment type="caution">
    <text evidence="4">The sequence shown here is derived from an EMBL/GenBank/DDBJ whole genome shotgun (WGS) entry which is preliminary data.</text>
</comment>
<dbReference type="InterPro" id="IPR027268">
    <property type="entry name" value="Peptidase_M4/M1_CTD_sf"/>
</dbReference>
<feature type="domain" description="Peptidase M1 membrane alanine aminopeptidase" evidence="3">
    <location>
        <begin position="280"/>
        <end position="480"/>
    </location>
</feature>
<organism evidence="4 5">
    <name type="scientific">Pedobacter metabolipauper</name>
    <dbReference type="NCBI Taxonomy" id="425513"/>
    <lineage>
        <taxon>Bacteria</taxon>
        <taxon>Pseudomonadati</taxon>
        <taxon>Bacteroidota</taxon>
        <taxon>Sphingobacteriia</taxon>
        <taxon>Sphingobacteriales</taxon>
        <taxon>Sphingobacteriaceae</taxon>
        <taxon>Pedobacter</taxon>
    </lineage>
</organism>
<dbReference type="SUPFAM" id="SSF55486">
    <property type="entry name" value="Metalloproteases ('zincins'), catalytic domain"/>
    <property type="match status" value="1"/>
</dbReference>
<dbReference type="RefSeq" id="WP_133578090.1">
    <property type="nucleotide sequence ID" value="NZ_SNYC01000008.1"/>
</dbReference>
<evidence type="ECO:0000313" key="5">
    <source>
        <dbReference type="Proteomes" id="UP000295620"/>
    </source>
</evidence>
<proteinExistence type="predicted"/>
<evidence type="ECO:0000313" key="4">
    <source>
        <dbReference type="EMBL" id="TDQ06640.1"/>
    </source>
</evidence>
<reference evidence="4 5" key="1">
    <citation type="submission" date="2019-03" db="EMBL/GenBank/DDBJ databases">
        <title>Genomic Encyclopedia of Archaeal and Bacterial Type Strains, Phase II (KMG-II): from individual species to whole genera.</title>
        <authorList>
            <person name="Goeker M."/>
        </authorList>
    </citation>
    <scope>NUCLEOTIDE SEQUENCE [LARGE SCALE GENOMIC DNA]</scope>
    <source>
        <strain evidence="4 5">DSM 19035</strain>
    </source>
</reference>
<comment type="cofactor">
    <cofactor evidence="1">
        <name>Zn(2+)</name>
        <dbReference type="ChEBI" id="CHEBI:29105"/>
    </cofactor>
    <text evidence="1">Binds 1 zinc ion per subunit.</text>
</comment>
<sequence length="565" mass="64258">MRLNYKLVVIALLACFLSTVSIAQISKINAKYSHADTLRGSLTPERTWWDVQRYELAVTPDFNAKSISGSNAIVYKVVARNNGSIRMQIDLKDPLIIDSVLYNKKTPLKFTREGSVWYVQVPPQKAAQTNQVMIYYHGKVHQAIRAPWDGGFIFGLDSLSRPWMTVACQGLGASVWYPNKDHQSDEPDLGASLTMTVPDTLTAIANGRLQYKKNNNDGTTTYKYNVVSPISTYCLIPYIGKYVNFNEVYNGEGGPLDVNYWVLDYNLAKATAYMPDQVRKMFKSMEYWFGPYPFYKDGYQLIDAPHTGMEHQSAVSYGNKYKFGYLGRDASGYGWGMKWDFIIIHESGHEWFGNNITSNDLADMWVHEGFTNYSESLFVDYHFGKTAGDEYNYGIRKGIRNDKPILADYQVNAQGSGDMYPKGGNLLHSIRHGMNDDESFRQILRGLNQVFYHQTVNSADVEAYISKKAKFDYSKVFDQYLRTVQVPVLEYQIEGSKLSYRYTNCINGFNLPLALHGDNGALRIVPAQNWQTADLKPGQDTLFSPGVIEKMYYVKQVRVAYSSPR</sequence>
<feature type="signal peptide" evidence="2">
    <location>
        <begin position="1"/>
        <end position="23"/>
    </location>
</feature>
<feature type="binding site" evidence="1">
    <location>
        <position position="345"/>
    </location>
    <ligand>
        <name>Zn(2+)</name>
        <dbReference type="ChEBI" id="CHEBI:29105"/>
        <note>catalytic</note>
    </ligand>
</feature>
<dbReference type="InterPro" id="IPR042097">
    <property type="entry name" value="Aminopeptidase_N-like_N_sf"/>
</dbReference>
<evidence type="ECO:0000256" key="2">
    <source>
        <dbReference type="SAM" id="SignalP"/>
    </source>
</evidence>
<dbReference type="Gene3D" id="1.10.390.10">
    <property type="entry name" value="Neutral Protease Domain 2"/>
    <property type="match status" value="1"/>
</dbReference>
<dbReference type="PANTHER" id="PTHR45726:SF3">
    <property type="entry name" value="LEUKOTRIENE A-4 HYDROLASE"/>
    <property type="match status" value="1"/>
</dbReference>
<dbReference type="Gene3D" id="2.60.40.1730">
    <property type="entry name" value="tricorn interacting facor f3 domain"/>
    <property type="match status" value="1"/>
</dbReference>
<dbReference type="Pfam" id="PF01433">
    <property type="entry name" value="Peptidase_M1"/>
    <property type="match status" value="1"/>
</dbReference>
<keyword evidence="5" id="KW-1185">Reference proteome</keyword>
<protein>
    <submittedName>
        <fullName evidence="4">Peptidase M1-like protein</fullName>
    </submittedName>
</protein>
<dbReference type="SUPFAM" id="SSF63737">
    <property type="entry name" value="Leukotriene A4 hydrolase N-terminal domain"/>
    <property type="match status" value="1"/>
</dbReference>
<keyword evidence="2" id="KW-0732">Signal</keyword>